<dbReference type="EMBL" id="JBHULN010000013">
    <property type="protein sequence ID" value="MFD2572821.1"/>
    <property type="molecule type" value="Genomic_DNA"/>
</dbReference>
<dbReference type="SUPFAM" id="SSF56925">
    <property type="entry name" value="OMPA-like"/>
    <property type="match status" value="1"/>
</dbReference>
<dbReference type="InterPro" id="IPR011250">
    <property type="entry name" value="OMP/PagP_B-barrel"/>
</dbReference>
<proteinExistence type="predicted"/>
<reference evidence="2" key="1">
    <citation type="journal article" date="2019" name="Int. J. Syst. Evol. Microbiol.">
        <title>The Global Catalogue of Microorganisms (GCM) 10K type strain sequencing project: providing services to taxonomists for standard genome sequencing and annotation.</title>
        <authorList>
            <consortium name="The Broad Institute Genomics Platform"/>
            <consortium name="The Broad Institute Genome Sequencing Center for Infectious Disease"/>
            <person name="Wu L."/>
            <person name="Ma J."/>
        </authorList>
    </citation>
    <scope>NUCLEOTIDE SEQUENCE [LARGE SCALE GENOMIC DNA]</scope>
    <source>
        <strain evidence="2">KCTC 42805</strain>
    </source>
</reference>
<sequence>MKYLLLIVLTGLASITYAQGPTYRNSVLVTIDYMTLDAPDDTGLRYSLRLGRHFFNDRLVVAGSAGYLQASQNRQAQTTFPLGTDQRKRLTADLTLLFDLVKASHQALRIGGGPSAWYRRDDLLRSFSTTRLPDGTLAAATVEREEVAAVTIGYHLTGEYEYLITPQVSLNGRIGWANLAGKISSMAGVGLGYRFGIK</sequence>
<evidence type="ECO:0000313" key="1">
    <source>
        <dbReference type="EMBL" id="MFD2572821.1"/>
    </source>
</evidence>
<name>A0ABW5M8J6_9BACT</name>
<keyword evidence="2" id="KW-1185">Reference proteome</keyword>
<evidence type="ECO:0000313" key="2">
    <source>
        <dbReference type="Proteomes" id="UP001597469"/>
    </source>
</evidence>
<dbReference type="RefSeq" id="WP_381525412.1">
    <property type="nucleotide sequence ID" value="NZ_JBHULN010000013.1"/>
</dbReference>
<protein>
    <recommendedName>
        <fullName evidence="3">Outer membrane beta-barrel protein</fullName>
    </recommendedName>
</protein>
<comment type="caution">
    <text evidence="1">The sequence shown here is derived from an EMBL/GenBank/DDBJ whole genome shotgun (WGS) entry which is preliminary data.</text>
</comment>
<gene>
    <name evidence="1" type="ORF">ACFSUS_19425</name>
</gene>
<organism evidence="1 2">
    <name type="scientific">Spirosoma soli</name>
    <dbReference type="NCBI Taxonomy" id="1770529"/>
    <lineage>
        <taxon>Bacteria</taxon>
        <taxon>Pseudomonadati</taxon>
        <taxon>Bacteroidota</taxon>
        <taxon>Cytophagia</taxon>
        <taxon>Cytophagales</taxon>
        <taxon>Cytophagaceae</taxon>
        <taxon>Spirosoma</taxon>
    </lineage>
</organism>
<accession>A0ABW5M8J6</accession>
<dbReference type="Proteomes" id="UP001597469">
    <property type="component" value="Unassembled WGS sequence"/>
</dbReference>
<evidence type="ECO:0008006" key="3">
    <source>
        <dbReference type="Google" id="ProtNLM"/>
    </source>
</evidence>